<reference evidence="2 3" key="1">
    <citation type="submission" date="2014-11" db="EMBL/GenBank/DDBJ databases">
        <authorList>
            <person name="Zhu J."/>
            <person name="Qi W."/>
            <person name="Song R."/>
        </authorList>
    </citation>
    <scope>NUCLEOTIDE SEQUENCE [LARGE SCALE GENOMIC DNA]</scope>
</reference>
<feature type="region of interest" description="Disordered" evidence="1">
    <location>
        <begin position="480"/>
        <end position="542"/>
    </location>
</feature>
<evidence type="ECO:0000313" key="3">
    <source>
        <dbReference type="Proteomes" id="UP000041254"/>
    </source>
</evidence>
<organism evidence="2 3">
    <name type="scientific">Vitrella brassicaformis (strain CCMP3155)</name>
    <dbReference type="NCBI Taxonomy" id="1169540"/>
    <lineage>
        <taxon>Eukaryota</taxon>
        <taxon>Sar</taxon>
        <taxon>Alveolata</taxon>
        <taxon>Colpodellida</taxon>
        <taxon>Vitrellaceae</taxon>
        <taxon>Vitrella</taxon>
    </lineage>
</organism>
<gene>
    <name evidence="2" type="ORF">Vbra_19242</name>
</gene>
<dbReference type="AlphaFoldDB" id="A0A0G4H1D0"/>
<proteinExistence type="predicted"/>
<accession>A0A0G4H1D0</accession>
<keyword evidence="3" id="KW-1185">Reference proteome</keyword>
<evidence type="ECO:0000313" key="2">
    <source>
        <dbReference type="EMBL" id="CEM37400.1"/>
    </source>
</evidence>
<feature type="region of interest" description="Disordered" evidence="1">
    <location>
        <begin position="349"/>
        <end position="391"/>
    </location>
</feature>
<dbReference type="EMBL" id="CDMY01000938">
    <property type="protein sequence ID" value="CEM37400.1"/>
    <property type="molecule type" value="Genomic_DNA"/>
</dbReference>
<feature type="region of interest" description="Disordered" evidence="1">
    <location>
        <begin position="422"/>
        <end position="456"/>
    </location>
</feature>
<evidence type="ECO:0000256" key="1">
    <source>
        <dbReference type="SAM" id="MobiDB-lite"/>
    </source>
</evidence>
<protein>
    <submittedName>
        <fullName evidence="2">Uncharacterized protein</fullName>
    </submittedName>
</protein>
<sequence length="561" mass="63001">MKRTPTKSESQNLSPLHDKTPMYYQKIKSTEMANSCECIIEMYELLWRLSNSIRGFGHFYRRFGFRLPHTIVIIRGKLYAWYFSSARDGSILRKRPESLNFDAVLTALCYDRTPPGRADVAAVWLPGASQFPEDRCPIRTADFLSSDSVKRFVHGKLNERFSGVLQQFVYPPGVFNVLLRSVKYDSVTSLAYRSNRYLMTQSSLPIFWRCATYEGWEGLSCERSARKTLFQPAVEQQAGAASRKVFERIEKDDMKAMLFLSDNDYIALHYKVGADGLLYFSFASLLGEKEARQHCHMDLIMESQVLAEPYLWSRRKRKVKSRFSTLVPAREPSLPSPLLTARLSTDMRTAEADLPPSPATARDQPDGDRKGTDSPAFRRPTLLRPSRADSIEKTEQATLEAALVPGGGQEGSRLSLVEDGSSAMLADDKPPVLEKPSQPSARLLKPPGGRRERPLFSSTLTEKVPLLKLASSPPVAIEVRASARRRSSQEKERFTTTAPVSVERGPPSAPAPMPVRLPKMLPKMETKPPSIPEVRVLPPRPADIAPRATSLAKNLYRPDEI</sequence>
<feature type="compositionally biased region" description="Basic and acidic residues" evidence="1">
    <location>
        <begin position="363"/>
        <end position="372"/>
    </location>
</feature>
<dbReference type="InParanoid" id="A0A0G4H1D0"/>
<name>A0A0G4H1D0_VITBC</name>
<dbReference type="OrthoDB" id="437557at2759"/>
<dbReference type="Proteomes" id="UP000041254">
    <property type="component" value="Unassembled WGS sequence"/>
</dbReference>
<dbReference type="VEuPathDB" id="CryptoDB:Vbra_19242"/>